<name>A0ABU8MN23_9PSEU</name>
<dbReference type="PANTHER" id="PTHR37291:SF1">
    <property type="entry name" value="TYPE IV METHYL-DIRECTED RESTRICTION ENZYME ECOKMCRB SUBUNIT"/>
    <property type="match status" value="1"/>
</dbReference>
<dbReference type="EMBL" id="JBBEGN010000003">
    <property type="protein sequence ID" value="MEJ2868012.1"/>
    <property type="molecule type" value="Genomic_DNA"/>
</dbReference>
<dbReference type="Gene3D" id="3.40.50.300">
    <property type="entry name" value="P-loop containing nucleotide triphosphate hydrolases"/>
    <property type="match status" value="1"/>
</dbReference>
<feature type="region of interest" description="Disordered" evidence="1">
    <location>
        <begin position="202"/>
        <end position="224"/>
    </location>
</feature>
<dbReference type="RefSeq" id="WP_337694611.1">
    <property type="nucleotide sequence ID" value="NZ_JBBEGN010000003.1"/>
</dbReference>
<dbReference type="InterPro" id="IPR011704">
    <property type="entry name" value="ATPase_dyneun-rel_AAA"/>
</dbReference>
<proteinExistence type="predicted"/>
<protein>
    <submittedName>
        <fullName evidence="3">AAA family ATPase</fullName>
    </submittedName>
</protein>
<evidence type="ECO:0000313" key="4">
    <source>
        <dbReference type="Proteomes" id="UP001385809"/>
    </source>
</evidence>
<keyword evidence="4" id="KW-1185">Reference proteome</keyword>
<sequence length="498" mass="56059">MTTPSVREVLRQVRDQFGPRFVPARVEAEDEARRLLDARAGRMTHDEFIELGGVFNRHESQGVVRRDRFSPAFTGYSILRVTERMEELNEAMRVLWGPSEEDALELVSRVLRVRSELPGAGSSLLTMMMYLRDPDRFGIQIDATMHGLRVATGVTQQYRAFSGEGYARFCDDLLAWRREWNVAPQEHDAVLTALLRAAREDPPVVVDPPGPDKGQRSPSVTTSADVARSCHLPVETVDGWVSALTDGRLRQAFFHGPPGTGKTWVARHLATHLATSPDHVRVVQFHPAFSYEDFVEGLRPEVDARSGGLDYVVRPGLFRTLCAEAEAAPDDRFVLVVDEMNRADLAAVFGELLMLLEYRGHSAHLPYSHEKFSVPENVVLLGTMNTADRSLALVDFALRRRFHAFALRPDREVLTRWLAAHGDPSQLPLRVFDLIDARVGGDPSAPGHSYWMDSDDAATLERTWAFQVQPYLAELWFDRPDRLEDLDREVRVLLGEGS</sequence>
<dbReference type="InterPro" id="IPR003593">
    <property type="entry name" value="AAA+_ATPase"/>
</dbReference>
<dbReference type="PANTHER" id="PTHR37291">
    <property type="entry name" value="5-METHYLCYTOSINE-SPECIFIC RESTRICTION ENZYME B"/>
    <property type="match status" value="1"/>
</dbReference>
<dbReference type="Pfam" id="PF07728">
    <property type="entry name" value="AAA_5"/>
    <property type="match status" value="1"/>
</dbReference>
<evidence type="ECO:0000259" key="2">
    <source>
        <dbReference type="SMART" id="SM00382"/>
    </source>
</evidence>
<accession>A0ABU8MN23</accession>
<dbReference type="Proteomes" id="UP001385809">
    <property type="component" value="Unassembled WGS sequence"/>
</dbReference>
<evidence type="ECO:0000256" key="1">
    <source>
        <dbReference type="SAM" id="MobiDB-lite"/>
    </source>
</evidence>
<dbReference type="InterPro" id="IPR052934">
    <property type="entry name" value="Methyl-DNA_Rec/Restrict_Enz"/>
</dbReference>
<evidence type="ECO:0000313" key="3">
    <source>
        <dbReference type="EMBL" id="MEJ2868012.1"/>
    </source>
</evidence>
<reference evidence="3 4" key="1">
    <citation type="submission" date="2024-03" db="EMBL/GenBank/DDBJ databases">
        <title>Actinomycetospora sp. OC33-EN08, a novel actinomycete isolated from wild orchid (Aerides multiflora).</title>
        <authorList>
            <person name="Suriyachadkun C."/>
        </authorList>
    </citation>
    <scope>NUCLEOTIDE SEQUENCE [LARGE SCALE GENOMIC DNA]</scope>
    <source>
        <strain evidence="3 4">OC33-EN08</strain>
    </source>
</reference>
<dbReference type="SMART" id="SM00382">
    <property type="entry name" value="AAA"/>
    <property type="match status" value="1"/>
</dbReference>
<organism evidence="3 4">
    <name type="scientific">Actinomycetospora aurantiaca</name>
    <dbReference type="NCBI Taxonomy" id="3129233"/>
    <lineage>
        <taxon>Bacteria</taxon>
        <taxon>Bacillati</taxon>
        <taxon>Actinomycetota</taxon>
        <taxon>Actinomycetes</taxon>
        <taxon>Pseudonocardiales</taxon>
        <taxon>Pseudonocardiaceae</taxon>
        <taxon>Actinomycetospora</taxon>
    </lineage>
</organism>
<dbReference type="CDD" id="cd00009">
    <property type="entry name" value="AAA"/>
    <property type="match status" value="1"/>
</dbReference>
<dbReference type="SUPFAM" id="SSF52540">
    <property type="entry name" value="P-loop containing nucleoside triphosphate hydrolases"/>
    <property type="match status" value="1"/>
</dbReference>
<dbReference type="InterPro" id="IPR027417">
    <property type="entry name" value="P-loop_NTPase"/>
</dbReference>
<feature type="domain" description="AAA+ ATPase" evidence="2">
    <location>
        <begin position="248"/>
        <end position="408"/>
    </location>
</feature>
<comment type="caution">
    <text evidence="3">The sequence shown here is derived from an EMBL/GenBank/DDBJ whole genome shotgun (WGS) entry which is preliminary data.</text>
</comment>
<gene>
    <name evidence="3" type="ORF">WCD74_09575</name>
</gene>